<dbReference type="InterPro" id="IPR011050">
    <property type="entry name" value="Pectin_lyase_fold/virulence"/>
</dbReference>
<dbReference type="Pfam" id="PF07602">
    <property type="entry name" value="DUF1565"/>
    <property type="match status" value="1"/>
</dbReference>
<feature type="chain" id="PRO_5037554500" evidence="1">
    <location>
        <begin position="23"/>
        <end position="507"/>
    </location>
</feature>
<dbReference type="InterPro" id="IPR011459">
    <property type="entry name" value="DUF1565"/>
</dbReference>
<proteinExistence type="predicted"/>
<name>A0A937XDZ4_UNCEI</name>
<feature type="domain" description="DUF1565" evidence="2">
    <location>
        <begin position="232"/>
        <end position="483"/>
    </location>
</feature>
<dbReference type="EMBL" id="VGIY01000445">
    <property type="protein sequence ID" value="MBM3318686.1"/>
    <property type="molecule type" value="Genomic_DNA"/>
</dbReference>
<organism evidence="3 4">
    <name type="scientific">Eiseniibacteriota bacterium</name>
    <dbReference type="NCBI Taxonomy" id="2212470"/>
    <lineage>
        <taxon>Bacteria</taxon>
        <taxon>Candidatus Eiseniibacteriota</taxon>
    </lineage>
</organism>
<feature type="signal peptide" evidence="1">
    <location>
        <begin position="1"/>
        <end position="22"/>
    </location>
</feature>
<evidence type="ECO:0000313" key="3">
    <source>
        <dbReference type="EMBL" id="MBM3318686.1"/>
    </source>
</evidence>
<evidence type="ECO:0000313" key="4">
    <source>
        <dbReference type="Proteomes" id="UP000748308"/>
    </source>
</evidence>
<evidence type="ECO:0000259" key="2">
    <source>
        <dbReference type="Pfam" id="PF07602"/>
    </source>
</evidence>
<reference evidence="3" key="1">
    <citation type="submission" date="2019-03" db="EMBL/GenBank/DDBJ databases">
        <title>Lake Tanganyika Metagenome-Assembled Genomes (MAGs).</title>
        <authorList>
            <person name="Tran P."/>
        </authorList>
    </citation>
    <scope>NUCLEOTIDE SEQUENCE</scope>
    <source>
        <strain evidence="3">M_DeepCast_400m_m2_100</strain>
    </source>
</reference>
<dbReference type="Gene3D" id="2.160.20.10">
    <property type="entry name" value="Single-stranded right-handed beta-helix, Pectin lyase-like"/>
    <property type="match status" value="1"/>
</dbReference>
<comment type="caution">
    <text evidence="3">The sequence shown here is derived from an EMBL/GenBank/DDBJ whole genome shotgun (WGS) entry which is preliminary data.</text>
</comment>
<evidence type="ECO:0000256" key="1">
    <source>
        <dbReference type="SAM" id="SignalP"/>
    </source>
</evidence>
<protein>
    <submittedName>
        <fullName evidence="3">DUF1565 domain-containing protein</fullName>
    </submittedName>
</protein>
<dbReference type="Proteomes" id="UP000748308">
    <property type="component" value="Unassembled WGS sequence"/>
</dbReference>
<dbReference type="AlphaFoldDB" id="A0A937XDZ4"/>
<dbReference type="SMART" id="SM00710">
    <property type="entry name" value="PbH1"/>
    <property type="match status" value="3"/>
</dbReference>
<dbReference type="SUPFAM" id="SSF51126">
    <property type="entry name" value="Pectin lyase-like"/>
    <property type="match status" value="1"/>
</dbReference>
<dbReference type="InterPro" id="IPR012334">
    <property type="entry name" value="Pectin_lyas_fold"/>
</dbReference>
<accession>A0A937XDZ4</accession>
<dbReference type="InterPro" id="IPR006626">
    <property type="entry name" value="PbH1"/>
</dbReference>
<keyword evidence="1" id="KW-0732">Signal</keyword>
<gene>
    <name evidence="3" type="ORF">FJY75_12620</name>
</gene>
<sequence>MASFKHSALFALLLSLSAGLPACGSKDKGEPDPVPPTDITLAVDRSSLWAGEETLITASFSTGSAEAPTCHWYVDDELGGSETLGTITQDNPALYASPPVAPAGGQVEVKAVRTQDASATGTATLAVRTPEVRLLLPRTQVQLEDTLAIEASLAAAPRGTVEFEWLVDDVLGGSAAVGTITQGNPATYTAPASVPPGGGAQIKARWTVRPEMYHASAELEILFTIKHVDAAAGQDEPSRGRRGLPFRTIGYAVERAATGDTILVAPGVYGPAIGEKSSISVWARKTVRGVDRDACIIEADPSPSSPLRSIFYLGGEAVVENLTIRNPEYPSSQMQHGVAIQGHATVRRVVLREPYILSAVRVMNPDVQAHIEDCDLVNTLAPGEERGMELTGESRATLRNTRIHGWGYGLFINGPRGHRIEGCSFRDNLYGVLTFTSDANPDLGGGAEGSPGGNTFQNNEIGIYNHSAEPVYARENTWSATPPVECGEEGDAPCDFYNPSGGTIVWN</sequence>